<dbReference type="EMBL" id="FUZP01000003">
    <property type="protein sequence ID" value="SKC69389.1"/>
    <property type="molecule type" value="Genomic_DNA"/>
</dbReference>
<gene>
    <name evidence="3" type="primary">grpE</name>
    <name evidence="7" type="ORF">SAMN06309945_2799</name>
</gene>
<dbReference type="GO" id="GO:0051087">
    <property type="term" value="F:protein-folding chaperone binding"/>
    <property type="evidence" value="ECO:0007669"/>
    <property type="project" value="InterPro"/>
</dbReference>
<evidence type="ECO:0000256" key="2">
    <source>
        <dbReference type="ARBA" id="ARBA00023186"/>
    </source>
</evidence>
<comment type="subcellular location">
    <subcellularLocation>
        <location evidence="3">Cytoplasm</location>
    </subcellularLocation>
</comment>
<organism evidence="7 8">
    <name type="scientific">Okibacterium fritillariae</name>
    <dbReference type="NCBI Taxonomy" id="123320"/>
    <lineage>
        <taxon>Bacteria</taxon>
        <taxon>Bacillati</taxon>
        <taxon>Actinomycetota</taxon>
        <taxon>Actinomycetes</taxon>
        <taxon>Micrococcales</taxon>
        <taxon>Microbacteriaceae</taxon>
        <taxon>Okibacterium</taxon>
    </lineage>
</organism>
<comment type="subunit">
    <text evidence="3">Homodimer.</text>
</comment>
<dbReference type="HAMAP" id="MF_01151">
    <property type="entry name" value="GrpE"/>
    <property type="match status" value="1"/>
</dbReference>
<dbReference type="GO" id="GO:0000774">
    <property type="term" value="F:adenyl-nucleotide exchange factor activity"/>
    <property type="evidence" value="ECO:0007669"/>
    <property type="project" value="InterPro"/>
</dbReference>
<dbReference type="RefSeq" id="WP_079728801.1">
    <property type="nucleotide sequence ID" value="NZ_FUZP01000003.1"/>
</dbReference>
<dbReference type="GO" id="GO:0005737">
    <property type="term" value="C:cytoplasm"/>
    <property type="evidence" value="ECO:0007669"/>
    <property type="project" value="UniProtKB-SubCell"/>
</dbReference>
<evidence type="ECO:0000256" key="4">
    <source>
        <dbReference type="RuleBase" id="RU000639"/>
    </source>
</evidence>
<reference evidence="7 8" key="1">
    <citation type="submission" date="2017-02" db="EMBL/GenBank/DDBJ databases">
        <authorList>
            <person name="Peterson S.W."/>
        </authorList>
    </citation>
    <scope>NUCLEOTIDE SEQUENCE [LARGE SCALE GENOMIC DNA]</scope>
    <source>
        <strain evidence="7 8">VKM Ac-2059</strain>
    </source>
</reference>
<dbReference type="GO" id="GO:0042803">
    <property type="term" value="F:protein homodimerization activity"/>
    <property type="evidence" value="ECO:0007669"/>
    <property type="project" value="InterPro"/>
</dbReference>
<proteinExistence type="inferred from homology"/>
<dbReference type="CDD" id="cd00446">
    <property type="entry name" value="GrpE"/>
    <property type="match status" value="1"/>
</dbReference>
<feature type="region of interest" description="Disordered" evidence="6">
    <location>
        <begin position="1"/>
        <end position="62"/>
    </location>
</feature>
<dbReference type="PROSITE" id="PS01071">
    <property type="entry name" value="GRPE"/>
    <property type="match status" value="1"/>
</dbReference>
<dbReference type="PANTHER" id="PTHR21237">
    <property type="entry name" value="GRPE PROTEIN"/>
    <property type="match status" value="1"/>
</dbReference>
<dbReference type="AlphaFoldDB" id="A0A1T5L190"/>
<dbReference type="Gene3D" id="2.30.22.10">
    <property type="entry name" value="Head domain of nucleotide exchange factor GrpE"/>
    <property type="match status" value="1"/>
</dbReference>
<evidence type="ECO:0000256" key="6">
    <source>
        <dbReference type="SAM" id="MobiDB-lite"/>
    </source>
</evidence>
<dbReference type="SUPFAM" id="SSF51064">
    <property type="entry name" value="Head domain of nucleotide exchange factor GrpE"/>
    <property type="match status" value="1"/>
</dbReference>
<keyword evidence="2 3" id="KW-0143">Chaperone</keyword>
<evidence type="ECO:0000256" key="1">
    <source>
        <dbReference type="ARBA" id="ARBA00009054"/>
    </source>
</evidence>
<protein>
    <recommendedName>
        <fullName evidence="3 4">Protein GrpE</fullName>
    </recommendedName>
    <alternativeName>
        <fullName evidence="3">HSP-70 cofactor</fullName>
    </alternativeName>
</protein>
<dbReference type="Proteomes" id="UP000190857">
    <property type="component" value="Unassembled WGS sequence"/>
</dbReference>
<dbReference type="GO" id="GO:0006457">
    <property type="term" value="P:protein folding"/>
    <property type="evidence" value="ECO:0007669"/>
    <property type="project" value="InterPro"/>
</dbReference>
<dbReference type="InterPro" id="IPR013805">
    <property type="entry name" value="GrpE_CC"/>
</dbReference>
<evidence type="ECO:0000313" key="7">
    <source>
        <dbReference type="EMBL" id="SKC69389.1"/>
    </source>
</evidence>
<name>A0A1T5L190_9MICO</name>
<keyword evidence="8" id="KW-1185">Reference proteome</keyword>
<dbReference type="InterPro" id="IPR009012">
    <property type="entry name" value="GrpE_head"/>
</dbReference>
<dbReference type="InterPro" id="IPR000740">
    <property type="entry name" value="GrpE"/>
</dbReference>
<dbReference type="PRINTS" id="PR00773">
    <property type="entry name" value="GRPEPROTEIN"/>
</dbReference>
<dbReference type="Gene3D" id="3.90.20.20">
    <property type="match status" value="1"/>
</dbReference>
<sequence length="234" mass="24838">MTDQNPTPENEGSDDPVVNDKRKIDPETGAVREPGEGQVGGASGTTPGAQDDQAVADVPGPDIEAEELIEAEGPDVETSLSDADLDFLSGQSSAEDLANERLVDLQRVTAEYANYRKRTEANREVERERSVGDTVKALLPVLDDLDRAQKHGDLEEGGPFTTIAQKLRAAVERLGVTPFGAAGEAFDPTIHEAIFQQPSPDVTSEQIADVVETGYYVGSTLLRAAKVVVAVPAG</sequence>
<dbReference type="Pfam" id="PF01025">
    <property type="entry name" value="GrpE"/>
    <property type="match status" value="1"/>
</dbReference>
<comment type="function">
    <text evidence="3 4">Participates actively in the response to hyperosmotic and heat shock by preventing the aggregation of stress-denatured proteins, in association with DnaK and GrpE. It is the nucleotide exchange factor for DnaK and may function as a thermosensor. Unfolded proteins bind initially to DnaJ; upon interaction with the DnaJ-bound protein, DnaK hydrolyzes its bound ATP, resulting in the formation of a stable complex. GrpE releases ADP from DnaK; ATP binding to DnaK triggers the release of the substrate protein, thus completing the reaction cycle. Several rounds of ATP-dependent interactions between DnaJ, DnaK and GrpE are required for fully efficient folding.</text>
</comment>
<comment type="similarity">
    <text evidence="1 3 5">Belongs to the GrpE family.</text>
</comment>
<feature type="compositionally biased region" description="Polar residues" evidence="6">
    <location>
        <begin position="1"/>
        <end position="10"/>
    </location>
</feature>
<keyword evidence="3 4" id="KW-0346">Stress response</keyword>
<dbReference type="STRING" id="123320.SAMN06309945_2799"/>
<dbReference type="SUPFAM" id="SSF58014">
    <property type="entry name" value="Coiled-coil domain of nucleotide exchange factor GrpE"/>
    <property type="match status" value="1"/>
</dbReference>
<evidence type="ECO:0000256" key="5">
    <source>
        <dbReference type="RuleBase" id="RU004478"/>
    </source>
</evidence>
<evidence type="ECO:0000313" key="8">
    <source>
        <dbReference type="Proteomes" id="UP000190857"/>
    </source>
</evidence>
<dbReference type="PANTHER" id="PTHR21237:SF23">
    <property type="entry name" value="GRPE PROTEIN HOMOLOG, MITOCHONDRIAL"/>
    <property type="match status" value="1"/>
</dbReference>
<dbReference type="OrthoDB" id="5191115at2"/>
<keyword evidence="3" id="KW-0963">Cytoplasm</keyword>
<dbReference type="GO" id="GO:0051082">
    <property type="term" value="F:unfolded protein binding"/>
    <property type="evidence" value="ECO:0007669"/>
    <property type="project" value="TreeGrafter"/>
</dbReference>
<evidence type="ECO:0000256" key="3">
    <source>
        <dbReference type="HAMAP-Rule" id="MF_01151"/>
    </source>
</evidence>
<accession>A0A1T5L190</accession>